<feature type="domain" description="HTH cro/C1-type" evidence="5">
    <location>
        <begin position="134"/>
        <end position="165"/>
    </location>
</feature>
<dbReference type="Gene3D" id="3.90.1530.30">
    <property type="match status" value="1"/>
</dbReference>
<keyword evidence="7" id="KW-1185">Reference proteome</keyword>
<dbReference type="InterPro" id="IPR050336">
    <property type="entry name" value="Chromosome_partition/occlusion"/>
</dbReference>
<evidence type="ECO:0000256" key="4">
    <source>
        <dbReference type="ARBA" id="ARBA00023125"/>
    </source>
</evidence>
<reference evidence="6 7" key="1">
    <citation type="submission" date="2012-12" db="EMBL/GenBank/DDBJ databases">
        <title>Novel taxa of Listeriaceae from agricultural environments in the United States.</title>
        <authorList>
            <person name="den Bakker H.C."/>
            <person name="Allred A."/>
            <person name="Warchocki S."/>
            <person name="Wright E.M."/>
            <person name="Burrell A."/>
            <person name="Nightingale K.K."/>
            <person name="Kephart D."/>
            <person name="Wiedmann M."/>
        </authorList>
    </citation>
    <scope>NUCLEOTIDE SEQUENCE [LARGE SCALE GENOMIC DNA]</scope>
    <source>
        <strain evidence="6 7">FSL F6-1037</strain>
    </source>
</reference>
<dbReference type="CDD" id="cd16393">
    <property type="entry name" value="SPO0J_N"/>
    <property type="match status" value="1"/>
</dbReference>
<name>W7D1M1_9LIST</name>
<dbReference type="InterPro" id="IPR041468">
    <property type="entry name" value="HTH_ParB/Spo0J"/>
</dbReference>
<dbReference type="PATRIC" id="fig|1265861.3.peg.425"/>
<dbReference type="EMBL" id="AODH01000008">
    <property type="protein sequence ID" value="EUJ41816.1"/>
    <property type="molecule type" value="Genomic_DNA"/>
</dbReference>
<dbReference type="Pfam" id="PF23552">
    <property type="entry name" value="ParB_C"/>
    <property type="match status" value="1"/>
</dbReference>
<sequence>MAKGLGKGIDALFGDMGLATDETIEDVQLVQITSNPYQPRTYFAEEALNELAASIRLNGVLQPVILRKMKNKYEIVAGERRCRASKIAGKDSVPAIIRTYDDKQMMELAILENLQRENLSALEEATAYQLLVDKQQLTQAEIAKKLGKSRPYIANYLRLLKLPSVVKAMMETEQLSTGQARALLGLTDVKRIVPVAKYTVKQQLTVRQLERYVTECNEPTPQKSKAEAVKKPQFIRATEAELQRKFGSAVAIKKQGKKGKIEIEFLSEADFNRILDVLEIEL</sequence>
<dbReference type="InterPro" id="IPR003115">
    <property type="entry name" value="ParB_N"/>
</dbReference>
<dbReference type="GO" id="GO:0007059">
    <property type="term" value="P:chromosome segregation"/>
    <property type="evidence" value="ECO:0007669"/>
    <property type="project" value="UniProtKB-KW"/>
</dbReference>
<organism evidence="6 7">
    <name type="scientific">Brochothrix campestris FSL F6-1037</name>
    <dbReference type="NCBI Taxonomy" id="1265861"/>
    <lineage>
        <taxon>Bacteria</taxon>
        <taxon>Bacillati</taxon>
        <taxon>Bacillota</taxon>
        <taxon>Bacilli</taxon>
        <taxon>Bacillales</taxon>
        <taxon>Listeriaceae</taxon>
        <taxon>Brochothrix</taxon>
    </lineage>
</organism>
<gene>
    <name evidence="6" type="ORF">BCAMP_02200</name>
</gene>
<protein>
    <submittedName>
        <fullName evidence="6">Stage 0 sporulation protein J</fullName>
    </submittedName>
</protein>
<dbReference type="SMART" id="SM00470">
    <property type="entry name" value="ParB"/>
    <property type="match status" value="1"/>
</dbReference>
<dbReference type="InterPro" id="IPR057240">
    <property type="entry name" value="ParB_dimer_C"/>
</dbReference>
<comment type="caution">
    <text evidence="6">The sequence shown here is derived from an EMBL/GenBank/DDBJ whole genome shotgun (WGS) entry which is preliminary data.</text>
</comment>
<keyword evidence="4" id="KW-0238">DNA-binding</keyword>
<dbReference type="SUPFAM" id="SSF110849">
    <property type="entry name" value="ParB/Sulfiredoxin"/>
    <property type="match status" value="1"/>
</dbReference>
<evidence type="ECO:0000256" key="3">
    <source>
        <dbReference type="ARBA" id="ARBA00022829"/>
    </source>
</evidence>
<dbReference type="RefSeq" id="WP_035313254.1">
    <property type="nucleotide sequence ID" value="NZ_AODH01000008.1"/>
</dbReference>
<dbReference type="Pfam" id="PF02195">
    <property type="entry name" value="ParB_N"/>
    <property type="match status" value="1"/>
</dbReference>
<keyword evidence="3" id="KW-0159">Chromosome partition</keyword>
<dbReference type="AlphaFoldDB" id="W7D1M1"/>
<dbReference type="Gene3D" id="1.10.10.2830">
    <property type="match status" value="1"/>
</dbReference>
<dbReference type="OrthoDB" id="9802051at2"/>
<dbReference type="InterPro" id="IPR036086">
    <property type="entry name" value="ParB/Sulfiredoxin_sf"/>
</dbReference>
<dbReference type="GO" id="GO:0005694">
    <property type="term" value="C:chromosome"/>
    <property type="evidence" value="ECO:0007669"/>
    <property type="project" value="TreeGrafter"/>
</dbReference>
<dbReference type="Pfam" id="PF17762">
    <property type="entry name" value="HTH_ParB"/>
    <property type="match status" value="1"/>
</dbReference>
<dbReference type="InterPro" id="IPR004437">
    <property type="entry name" value="ParB/RepB/Spo0J"/>
</dbReference>
<dbReference type="PANTHER" id="PTHR33375">
    <property type="entry name" value="CHROMOSOME-PARTITIONING PROTEIN PARB-RELATED"/>
    <property type="match status" value="1"/>
</dbReference>
<evidence type="ECO:0000256" key="1">
    <source>
        <dbReference type="ARBA" id="ARBA00004453"/>
    </source>
</evidence>
<dbReference type="Proteomes" id="UP000019243">
    <property type="component" value="Unassembled WGS sequence"/>
</dbReference>
<evidence type="ECO:0000313" key="6">
    <source>
        <dbReference type="EMBL" id="EUJ41816.1"/>
    </source>
</evidence>
<comment type="similarity">
    <text evidence="2">Belongs to the ParB family.</text>
</comment>
<evidence type="ECO:0000256" key="2">
    <source>
        <dbReference type="ARBA" id="ARBA00006295"/>
    </source>
</evidence>
<comment type="subcellular location">
    <subcellularLocation>
        <location evidence="1">Cytoplasm</location>
        <location evidence="1">Nucleoid</location>
    </subcellularLocation>
</comment>
<dbReference type="STRING" id="1265861.BCAMP_02200"/>
<dbReference type="FunFam" id="1.10.10.2830:FF:000001">
    <property type="entry name" value="Chromosome partitioning protein ParB"/>
    <property type="match status" value="1"/>
</dbReference>
<proteinExistence type="inferred from homology"/>
<accession>W7D1M1</accession>
<dbReference type="PANTHER" id="PTHR33375:SF1">
    <property type="entry name" value="CHROMOSOME-PARTITIONING PROTEIN PARB-RELATED"/>
    <property type="match status" value="1"/>
</dbReference>
<evidence type="ECO:0000313" key="7">
    <source>
        <dbReference type="Proteomes" id="UP000019243"/>
    </source>
</evidence>
<dbReference type="GO" id="GO:0045881">
    <property type="term" value="P:positive regulation of sporulation resulting in formation of a cellular spore"/>
    <property type="evidence" value="ECO:0007669"/>
    <property type="project" value="TreeGrafter"/>
</dbReference>
<dbReference type="InterPro" id="IPR001387">
    <property type="entry name" value="Cro/C1-type_HTH"/>
</dbReference>
<dbReference type="GO" id="GO:0003677">
    <property type="term" value="F:DNA binding"/>
    <property type="evidence" value="ECO:0007669"/>
    <property type="project" value="UniProtKB-KW"/>
</dbReference>
<dbReference type="PROSITE" id="PS50943">
    <property type="entry name" value="HTH_CROC1"/>
    <property type="match status" value="1"/>
</dbReference>
<evidence type="ECO:0000259" key="5">
    <source>
        <dbReference type="PROSITE" id="PS50943"/>
    </source>
</evidence>
<dbReference type="NCBIfam" id="TIGR00180">
    <property type="entry name" value="parB_part"/>
    <property type="match status" value="1"/>
</dbReference>
<dbReference type="FunFam" id="3.90.1530.30:FF:000001">
    <property type="entry name" value="Chromosome partitioning protein ParB"/>
    <property type="match status" value="1"/>
</dbReference>
<dbReference type="GO" id="GO:0009295">
    <property type="term" value="C:nucleoid"/>
    <property type="evidence" value="ECO:0007669"/>
    <property type="project" value="UniProtKB-SubCell"/>
</dbReference>